<evidence type="ECO:0000313" key="2">
    <source>
        <dbReference type="Proteomes" id="UP000195569"/>
    </source>
</evidence>
<proteinExistence type="predicted"/>
<gene>
    <name evidence="1" type="ORF">BN2476_170153</name>
</gene>
<accession>A0A1N7RTQ4</accession>
<sequence length="37" mass="3916">MVDVAQGALDYPDLANIFATLAQPVPTMTNLMPPAND</sequence>
<dbReference type="EMBL" id="CYGY02000017">
    <property type="protein sequence ID" value="SIT38492.1"/>
    <property type="molecule type" value="Genomic_DNA"/>
</dbReference>
<name>A0A1N7RTQ4_9BURK</name>
<reference evidence="1" key="1">
    <citation type="submission" date="2016-12" db="EMBL/GenBank/DDBJ databases">
        <authorList>
            <person name="Moulin L."/>
        </authorList>
    </citation>
    <scope>NUCLEOTIDE SEQUENCE [LARGE SCALE GENOMIC DNA]</scope>
    <source>
        <strain evidence="1">STM 7183</strain>
    </source>
</reference>
<evidence type="ECO:0000313" key="1">
    <source>
        <dbReference type="EMBL" id="SIT38492.1"/>
    </source>
</evidence>
<dbReference type="Proteomes" id="UP000195569">
    <property type="component" value="Unassembled WGS sequence"/>
</dbReference>
<organism evidence="1 2">
    <name type="scientific">Paraburkholderia piptadeniae</name>
    <dbReference type="NCBI Taxonomy" id="1701573"/>
    <lineage>
        <taxon>Bacteria</taxon>
        <taxon>Pseudomonadati</taxon>
        <taxon>Pseudomonadota</taxon>
        <taxon>Betaproteobacteria</taxon>
        <taxon>Burkholderiales</taxon>
        <taxon>Burkholderiaceae</taxon>
        <taxon>Paraburkholderia</taxon>
    </lineage>
</organism>
<comment type="caution">
    <text evidence="1">The sequence shown here is derived from an EMBL/GenBank/DDBJ whole genome shotgun (WGS) entry which is preliminary data.</text>
</comment>
<dbReference type="AlphaFoldDB" id="A0A1N7RTQ4"/>
<protein>
    <submittedName>
        <fullName evidence="1">Uncharacterized protein</fullName>
    </submittedName>
</protein>
<keyword evidence="2" id="KW-1185">Reference proteome</keyword>